<evidence type="ECO:0000256" key="6">
    <source>
        <dbReference type="ARBA" id="ARBA00023157"/>
    </source>
</evidence>
<dbReference type="InterPro" id="IPR033697">
    <property type="entry name" value="Ribonuclease_T2_eukaryotic"/>
</dbReference>
<keyword evidence="5" id="KW-0378">Hydrolase</keyword>
<keyword evidence="3" id="KW-0732">Signal</keyword>
<evidence type="ECO:0000256" key="8">
    <source>
        <dbReference type="PIRSR" id="PIRSR633697-1"/>
    </source>
</evidence>
<name>A0ABD2UF80_9SOLN</name>
<dbReference type="AlphaFoldDB" id="A0ABD2UF80"/>
<reference evidence="10 11" key="1">
    <citation type="submission" date="2024-05" db="EMBL/GenBank/DDBJ databases">
        <title>De novo assembly of an allotetraploid wild potato.</title>
        <authorList>
            <person name="Hosaka A.J."/>
        </authorList>
    </citation>
    <scope>NUCLEOTIDE SEQUENCE [LARGE SCALE GENOMIC DNA]</scope>
    <source>
        <tissue evidence="10">Young leaves</tissue>
    </source>
</reference>
<dbReference type="CDD" id="cd01061">
    <property type="entry name" value="RNase_T2_euk"/>
    <property type="match status" value="1"/>
</dbReference>
<keyword evidence="7" id="KW-0456">Lyase</keyword>
<evidence type="ECO:0000313" key="10">
    <source>
        <dbReference type="EMBL" id="KAL3367415.1"/>
    </source>
</evidence>
<dbReference type="Gene3D" id="3.90.730.10">
    <property type="entry name" value="Ribonuclease T2-like"/>
    <property type="match status" value="1"/>
</dbReference>
<dbReference type="GO" id="GO:0004519">
    <property type="term" value="F:endonuclease activity"/>
    <property type="evidence" value="ECO:0007669"/>
    <property type="project" value="UniProtKB-KW"/>
</dbReference>
<evidence type="ECO:0000256" key="1">
    <source>
        <dbReference type="ARBA" id="ARBA00007469"/>
    </source>
</evidence>
<dbReference type="GO" id="GO:0016787">
    <property type="term" value="F:hydrolase activity"/>
    <property type="evidence" value="ECO:0007669"/>
    <property type="project" value="UniProtKB-KW"/>
</dbReference>
<keyword evidence="11" id="KW-1185">Reference proteome</keyword>
<evidence type="ECO:0000256" key="7">
    <source>
        <dbReference type="ARBA" id="ARBA00023239"/>
    </source>
</evidence>
<evidence type="ECO:0000256" key="5">
    <source>
        <dbReference type="ARBA" id="ARBA00022801"/>
    </source>
</evidence>
<dbReference type="Pfam" id="PF00445">
    <property type="entry name" value="Ribonuclease_T2"/>
    <property type="match status" value="1"/>
</dbReference>
<proteinExistence type="inferred from homology"/>
<gene>
    <name evidence="10" type="ORF">AABB24_011913</name>
</gene>
<evidence type="ECO:0000256" key="2">
    <source>
        <dbReference type="ARBA" id="ARBA00022722"/>
    </source>
</evidence>
<evidence type="ECO:0000256" key="4">
    <source>
        <dbReference type="ARBA" id="ARBA00022759"/>
    </source>
</evidence>
<evidence type="ECO:0000256" key="9">
    <source>
        <dbReference type="RuleBase" id="RU004328"/>
    </source>
</evidence>
<evidence type="ECO:0000256" key="3">
    <source>
        <dbReference type="ARBA" id="ARBA00022729"/>
    </source>
</evidence>
<dbReference type="EMBL" id="JBJKTR010000006">
    <property type="protein sequence ID" value="KAL3367415.1"/>
    <property type="molecule type" value="Genomic_DNA"/>
</dbReference>
<dbReference type="PANTHER" id="PTHR11240:SF53">
    <property type="entry name" value="RIBONUCLEASE 2-LIKE"/>
    <property type="match status" value="1"/>
</dbReference>
<dbReference type="FunFam" id="3.90.730.10:FF:000007">
    <property type="entry name" value="Ribonuclease T2"/>
    <property type="match status" value="1"/>
</dbReference>
<sequence length="291" mass="32467">MSRAMASLTIKAIFCMQLLPLLIGAFSVIRINRSWDMEEGLLRRQTGHQREFDYFKLSLLWPGTACRNTTKCCSSNACCRSNSPSIFTIHGLWADYNDGTWPACCSGPQFDREQISTLRRPMKKYWPSFSCEATSTCHHEKGSFWAHEVEKHGTCSYPVVHDEYEYFLMTLNVYFKYNVTGVLFEAGYVPSNSEKYPLGGIISAIQNAFHATPELICSGDAVEELRICFYKDLQPCDCASGSIIKSGRVSSGSCPQYVSLPVNGSGGSKQVAGFGLKLCFAVHLLLIFAFI</sequence>
<comment type="similarity">
    <text evidence="1 9">Belongs to the RNase T2 family.</text>
</comment>
<dbReference type="GO" id="GO:0016829">
    <property type="term" value="F:lyase activity"/>
    <property type="evidence" value="ECO:0007669"/>
    <property type="project" value="UniProtKB-KW"/>
</dbReference>
<feature type="active site" evidence="8">
    <location>
        <position position="90"/>
    </location>
</feature>
<keyword evidence="2" id="KW-0540">Nuclease</keyword>
<protein>
    <submittedName>
        <fullName evidence="10">Uncharacterized protein</fullName>
    </submittedName>
</protein>
<dbReference type="SUPFAM" id="SSF55895">
    <property type="entry name" value="Ribonuclease Rh-like"/>
    <property type="match status" value="1"/>
</dbReference>
<organism evidence="10 11">
    <name type="scientific">Solanum stoloniferum</name>
    <dbReference type="NCBI Taxonomy" id="62892"/>
    <lineage>
        <taxon>Eukaryota</taxon>
        <taxon>Viridiplantae</taxon>
        <taxon>Streptophyta</taxon>
        <taxon>Embryophyta</taxon>
        <taxon>Tracheophyta</taxon>
        <taxon>Spermatophyta</taxon>
        <taxon>Magnoliopsida</taxon>
        <taxon>eudicotyledons</taxon>
        <taxon>Gunneridae</taxon>
        <taxon>Pentapetalae</taxon>
        <taxon>asterids</taxon>
        <taxon>lamiids</taxon>
        <taxon>Solanales</taxon>
        <taxon>Solanaceae</taxon>
        <taxon>Solanoideae</taxon>
        <taxon>Solaneae</taxon>
        <taxon>Solanum</taxon>
    </lineage>
</organism>
<feature type="active site" evidence="8">
    <location>
        <position position="152"/>
    </location>
</feature>
<evidence type="ECO:0000313" key="11">
    <source>
        <dbReference type="Proteomes" id="UP001627284"/>
    </source>
</evidence>
<keyword evidence="6" id="KW-1015">Disulfide bond</keyword>
<comment type="caution">
    <text evidence="10">The sequence shown here is derived from an EMBL/GenBank/DDBJ whole genome shotgun (WGS) entry which is preliminary data.</text>
</comment>
<dbReference type="PANTHER" id="PTHR11240">
    <property type="entry name" value="RIBONUCLEASE T2"/>
    <property type="match status" value="1"/>
</dbReference>
<accession>A0ABD2UF80</accession>
<dbReference type="InterPro" id="IPR001568">
    <property type="entry name" value="RNase_T2-like"/>
</dbReference>
<feature type="active site" evidence="8">
    <location>
        <position position="148"/>
    </location>
</feature>
<keyword evidence="4" id="KW-0255">Endonuclease</keyword>
<dbReference type="InterPro" id="IPR036430">
    <property type="entry name" value="RNase_T2-like_sf"/>
</dbReference>
<dbReference type="Proteomes" id="UP001627284">
    <property type="component" value="Unassembled WGS sequence"/>
</dbReference>